<dbReference type="EMBL" id="QQNH01000008">
    <property type="protein sequence ID" value="RDE09147.1"/>
    <property type="molecule type" value="Genomic_DNA"/>
</dbReference>
<organism evidence="3 4">
    <name type="scientific">Pelagibacterium lacus</name>
    <dbReference type="NCBI Taxonomy" id="2282655"/>
    <lineage>
        <taxon>Bacteria</taxon>
        <taxon>Pseudomonadati</taxon>
        <taxon>Pseudomonadota</taxon>
        <taxon>Alphaproteobacteria</taxon>
        <taxon>Hyphomicrobiales</taxon>
        <taxon>Devosiaceae</taxon>
        <taxon>Pelagibacterium</taxon>
    </lineage>
</organism>
<dbReference type="PANTHER" id="PTHR23416:SF23">
    <property type="entry name" value="ACETYLTRANSFERASE C18B11.09C-RELATED"/>
    <property type="match status" value="1"/>
</dbReference>
<name>A0A369W567_9HYPH</name>
<dbReference type="InterPro" id="IPR011004">
    <property type="entry name" value="Trimer_LpxA-like_sf"/>
</dbReference>
<dbReference type="GO" id="GO:0008374">
    <property type="term" value="F:O-acyltransferase activity"/>
    <property type="evidence" value="ECO:0007669"/>
    <property type="project" value="TreeGrafter"/>
</dbReference>
<sequence>MPIDISHKPSPFPLRNRAGRALWGLVYILLFRPSPRPFHAWRRWLLKLFGARLGKGAKVFSSAKVYAPWNLAMGVYSTLAPHVDCYCAGPIRIGDHTTISQYSYLCAASHDFEHPNMPLVAGTITIGAQVWIAADVFVGPDTTIGDGAVVGARSTVLSDLPPWMLCAGTPARPVRERTVSA</sequence>
<proteinExistence type="inferred from homology"/>
<evidence type="ECO:0000313" key="4">
    <source>
        <dbReference type="Proteomes" id="UP000253759"/>
    </source>
</evidence>
<dbReference type="OrthoDB" id="9815592at2"/>
<dbReference type="Pfam" id="PF00132">
    <property type="entry name" value="Hexapep"/>
    <property type="match status" value="1"/>
</dbReference>
<evidence type="ECO:0000313" key="3">
    <source>
        <dbReference type="EMBL" id="RDE09147.1"/>
    </source>
</evidence>
<dbReference type="Proteomes" id="UP000253759">
    <property type="component" value="Unassembled WGS sequence"/>
</dbReference>
<dbReference type="GO" id="GO:0005829">
    <property type="term" value="C:cytosol"/>
    <property type="evidence" value="ECO:0007669"/>
    <property type="project" value="TreeGrafter"/>
</dbReference>
<keyword evidence="4" id="KW-1185">Reference proteome</keyword>
<dbReference type="PANTHER" id="PTHR23416">
    <property type="entry name" value="SIALIC ACID SYNTHASE-RELATED"/>
    <property type="match status" value="1"/>
</dbReference>
<dbReference type="InterPro" id="IPR001451">
    <property type="entry name" value="Hexapep"/>
</dbReference>
<gene>
    <name evidence="3" type="ORF">DVH29_08125</name>
</gene>
<accession>A0A369W567</accession>
<dbReference type="CDD" id="cd05825">
    <property type="entry name" value="LbH_wcaF_like"/>
    <property type="match status" value="1"/>
</dbReference>
<comment type="similarity">
    <text evidence="1">Belongs to the transferase hexapeptide repeat family.</text>
</comment>
<dbReference type="AlphaFoldDB" id="A0A369W567"/>
<evidence type="ECO:0000256" key="2">
    <source>
        <dbReference type="ARBA" id="ARBA00022679"/>
    </source>
</evidence>
<dbReference type="Gene3D" id="2.160.10.10">
    <property type="entry name" value="Hexapeptide repeat proteins"/>
    <property type="match status" value="1"/>
</dbReference>
<dbReference type="InterPro" id="IPR051159">
    <property type="entry name" value="Hexapeptide_acetyltransf"/>
</dbReference>
<comment type="caution">
    <text evidence="3">The sequence shown here is derived from an EMBL/GenBank/DDBJ whole genome shotgun (WGS) entry which is preliminary data.</text>
</comment>
<dbReference type="RefSeq" id="WP_114645673.1">
    <property type="nucleotide sequence ID" value="NZ_QQNH01000008.1"/>
</dbReference>
<keyword evidence="2 3" id="KW-0808">Transferase</keyword>
<dbReference type="SUPFAM" id="SSF51161">
    <property type="entry name" value="Trimeric LpxA-like enzymes"/>
    <property type="match status" value="1"/>
</dbReference>
<evidence type="ECO:0000256" key="1">
    <source>
        <dbReference type="ARBA" id="ARBA00007274"/>
    </source>
</evidence>
<protein>
    <submittedName>
        <fullName evidence="3">Putative colanic acid biosynthesis acetyltransferase</fullName>
    </submittedName>
</protein>
<reference evidence="4" key="1">
    <citation type="submission" date="2018-07" db="EMBL/GenBank/DDBJ databases">
        <authorList>
            <person name="Liu B.-T."/>
            <person name="Du Z."/>
        </authorList>
    </citation>
    <scope>NUCLEOTIDE SEQUENCE [LARGE SCALE GENOMIC DNA]</scope>
    <source>
        <strain evidence="4">XYN52</strain>
    </source>
</reference>